<protein>
    <submittedName>
        <fullName evidence="1">Uncharacterized protein</fullName>
    </submittedName>
</protein>
<name>A0ABR2JUF3_9EUKA</name>
<evidence type="ECO:0000313" key="1">
    <source>
        <dbReference type="EMBL" id="KAK8882081.1"/>
    </source>
</evidence>
<proteinExistence type="predicted"/>
<gene>
    <name evidence="1" type="ORF">M9Y10_044721</name>
</gene>
<reference evidence="1 2" key="1">
    <citation type="submission" date="2024-04" db="EMBL/GenBank/DDBJ databases">
        <title>Tritrichomonas musculus Genome.</title>
        <authorList>
            <person name="Alves-Ferreira E."/>
            <person name="Grigg M."/>
            <person name="Lorenzi H."/>
            <person name="Galac M."/>
        </authorList>
    </citation>
    <scope>NUCLEOTIDE SEQUENCE [LARGE SCALE GENOMIC DNA]</scope>
    <source>
        <strain evidence="1 2">EAF2021</strain>
    </source>
</reference>
<sequence>MAVNGLLTGKGYCGMKSQANLLKTPTPSKRTYYVAQQHKIKEGIQLSTDGRWNHPRNGSSATVIVFDNKQNKVVAYKTLVKSKGIFVGNYQGCSGNMETHGVTKAFESLETAIKGKNIELVHDHDNKTHGVIKRMQKKKYK</sequence>
<dbReference type="EMBL" id="JAPFFF010000009">
    <property type="protein sequence ID" value="KAK8882081.1"/>
    <property type="molecule type" value="Genomic_DNA"/>
</dbReference>
<organism evidence="1 2">
    <name type="scientific">Tritrichomonas musculus</name>
    <dbReference type="NCBI Taxonomy" id="1915356"/>
    <lineage>
        <taxon>Eukaryota</taxon>
        <taxon>Metamonada</taxon>
        <taxon>Parabasalia</taxon>
        <taxon>Tritrichomonadida</taxon>
        <taxon>Tritrichomonadidae</taxon>
        <taxon>Tritrichomonas</taxon>
    </lineage>
</organism>
<dbReference type="PANTHER" id="PTHR31751">
    <property type="entry name" value="SI:CH211-108C17.2-RELATED-RELATED"/>
    <property type="match status" value="1"/>
</dbReference>
<dbReference type="Proteomes" id="UP001470230">
    <property type="component" value="Unassembled WGS sequence"/>
</dbReference>
<accession>A0ABR2JUF3</accession>
<comment type="caution">
    <text evidence="1">The sequence shown here is derived from an EMBL/GenBank/DDBJ whole genome shotgun (WGS) entry which is preliminary data.</text>
</comment>
<evidence type="ECO:0000313" key="2">
    <source>
        <dbReference type="Proteomes" id="UP001470230"/>
    </source>
</evidence>
<keyword evidence="2" id="KW-1185">Reference proteome</keyword>